<dbReference type="InterPro" id="IPR025345">
    <property type="entry name" value="DUF4249"/>
</dbReference>
<evidence type="ECO:0000313" key="3">
    <source>
        <dbReference type="Proteomes" id="UP000238642"/>
    </source>
</evidence>
<evidence type="ECO:0000313" key="2">
    <source>
        <dbReference type="EMBL" id="PRD54064.1"/>
    </source>
</evidence>
<dbReference type="RefSeq" id="WP_105726078.1">
    <property type="nucleotide sequence ID" value="NZ_PVBS01000002.1"/>
</dbReference>
<comment type="caution">
    <text evidence="2">The sequence shown here is derived from an EMBL/GenBank/DDBJ whole genome shotgun (WGS) entry which is preliminary data.</text>
</comment>
<feature type="chain" id="PRO_5015767744" description="DUF4249 domain-containing protein" evidence="1">
    <location>
        <begin position="21"/>
        <end position="274"/>
    </location>
</feature>
<dbReference type="PROSITE" id="PS51257">
    <property type="entry name" value="PROKAR_LIPOPROTEIN"/>
    <property type="match status" value="1"/>
</dbReference>
<gene>
    <name evidence="2" type="ORF">C5749_11250</name>
</gene>
<name>A0A2S9JLP7_9SPHI</name>
<dbReference type="Pfam" id="PF14054">
    <property type="entry name" value="DUF4249"/>
    <property type="match status" value="1"/>
</dbReference>
<organism evidence="2 3">
    <name type="scientific">Sphingobacterium gobiense</name>
    <dbReference type="NCBI Taxonomy" id="1382456"/>
    <lineage>
        <taxon>Bacteria</taxon>
        <taxon>Pseudomonadati</taxon>
        <taxon>Bacteroidota</taxon>
        <taxon>Sphingobacteriia</taxon>
        <taxon>Sphingobacteriales</taxon>
        <taxon>Sphingobacteriaceae</taxon>
        <taxon>Sphingobacterium</taxon>
    </lineage>
</organism>
<sequence>MKRSILTLLLGLLVSFSCVRQEIIDIDGEHISPKLVVLAYLTPGDSIRIFVNKSIPFGNPVDPVHTDVLNATVILRNDAGAKQQLDLSIPSIPIYTCSQEDFPVIQGQTYHLTVSAPDMTTVTARTTVPERAATWKSATISQTNDGGNQFSGSWDALLDEQDIDYGVFVYRSAEPQDLLFGNESIIPKSGGYTVERVVYTGTGSSLEAVLVTRTKMLGNFSKMAELTREMEMYYSDARFYEIISGFKGVIPQFSNIENGLGVFGSYLLHTKAIN</sequence>
<dbReference type="Proteomes" id="UP000238642">
    <property type="component" value="Unassembled WGS sequence"/>
</dbReference>
<dbReference type="EMBL" id="PVBS01000002">
    <property type="protein sequence ID" value="PRD54064.1"/>
    <property type="molecule type" value="Genomic_DNA"/>
</dbReference>
<evidence type="ECO:0000256" key="1">
    <source>
        <dbReference type="SAM" id="SignalP"/>
    </source>
</evidence>
<keyword evidence="3" id="KW-1185">Reference proteome</keyword>
<accession>A0A2S9JLP7</accession>
<keyword evidence="1" id="KW-0732">Signal</keyword>
<proteinExistence type="predicted"/>
<dbReference type="OrthoDB" id="1115009at2"/>
<reference evidence="2 3" key="1">
    <citation type="submission" date="2018-02" db="EMBL/GenBank/DDBJ databases">
        <title>The draft genome of Sphingobacterium gobiense H7.</title>
        <authorList>
            <person name="Li L."/>
            <person name="Liu L."/>
            <person name="Zhang X."/>
            <person name="Wang T."/>
            <person name="Liang L."/>
        </authorList>
    </citation>
    <scope>NUCLEOTIDE SEQUENCE [LARGE SCALE GENOMIC DNA]</scope>
    <source>
        <strain evidence="2 3">ACCC 05757</strain>
    </source>
</reference>
<evidence type="ECO:0008006" key="4">
    <source>
        <dbReference type="Google" id="ProtNLM"/>
    </source>
</evidence>
<protein>
    <recommendedName>
        <fullName evidence="4">DUF4249 domain-containing protein</fullName>
    </recommendedName>
</protein>
<feature type="signal peptide" evidence="1">
    <location>
        <begin position="1"/>
        <end position="20"/>
    </location>
</feature>
<dbReference type="AlphaFoldDB" id="A0A2S9JLP7"/>